<evidence type="ECO:0000313" key="4">
    <source>
        <dbReference type="EMBL" id="OGY79585.1"/>
    </source>
</evidence>
<dbReference type="Gene3D" id="2.60.40.790">
    <property type="match status" value="1"/>
</dbReference>
<dbReference type="STRING" id="1798540.A3B74_02295"/>
<dbReference type="Proteomes" id="UP000177165">
    <property type="component" value="Unassembled WGS sequence"/>
</dbReference>
<comment type="caution">
    <text evidence="4">The sequence shown here is derived from an EMBL/GenBank/DDBJ whole genome shotgun (WGS) entry which is preliminary data.</text>
</comment>
<dbReference type="SUPFAM" id="SSF49764">
    <property type="entry name" value="HSP20-like chaperones"/>
    <property type="match status" value="1"/>
</dbReference>
<evidence type="ECO:0000256" key="1">
    <source>
        <dbReference type="PROSITE-ProRule" id="PRU00285"/>
    </source>
</evidence>
<protein>
    <recommendedName>
        <fullName evidence="3">SHSP domain-containing protein</fullName>
    </recommendedName>
</protein>
<dbReference type="CDD" id="cd06464">
    <property type="entry name" value="ACD_sHsps-like"/>
    <property type="match status" value="1"/>
</dbReference>
<reference evidence="4 5" key="1">
    <citation type="journal article" date="2016" name="Nat. Commun.">
        <title>Thousands of microbial genomes shed light on interconnected biogeochemical processes in an aquifer system.</title>
        <authorList>
            <person name="Anantharaman K."/>
            <person name="Brown C.T."/>
            <person name="Hug L.A."/>
            <person name="Sharon I."/>
            <person name="Castelle C.J."/>
            <person name="Probst A.J."/>
            <person name="Thomas B.C."/>
            <person name="Singh A."/>
            <person name="Wilkins M.J."/>
            <person name="Karaoz U."/>
            <person name="Brodie E.L."/>
            <person name="Williams K.H."/>
            <person name="Hubbard S.S."/>
            <person name="Banfield J.F."/>
        </authorList>
    </citation>
    <scope>NUCLEOTIDE SEQUENCE [LARGE SCALE GENOMIC DNA]</scope>
</reference>
<organism evidence="4 5">
    <name type="scientific">Candidatus Kerfeldbacteria bacterium RIFCSPHIGHO2_02_FULL_42_14</name>
    <dbReference type="NCBI Taxonomy" id="1798540"/>
    <lineage>
        <taxon>Bacteria</taxon>
        <taxon>Candidatus Kerfeldiibacteriota</taxon>
    </lineage>
</organism>
<feature type="domain" description="SHSP" evidence="3">
    <location>
        <begin position="24"/>
        <end position="136"/>
    </location>
</feature>
<dbReference type="InterPro" id="IPR002068">
    <property type="entry name" value="A-crystallin/Hsp20_dom"/>
</dbReference>
<dbReference type="EMBL" id="MHKB01000008">
    <property type="protein sequence ID" value="OGY79585.1"/>
    <property type="molecule type" value="Genomic_DNA"/>
</dbReference>
<sequence length="138" mass="15529">MQLMRFNPWGELPELEKFFDMPVMAQKSFTPAIDIYDKKDSIVVETPVAGVDPKKINISVENDVLTIEGSVEKKIEVDEKNYYRKEVRTGSFHRSVALPTAVDGDKAKAEYQDGVLTITIPKAERAKPKTITVKAKKS</sequence>
<name>A0A1G2ASE5_9BACT</name>
<comment type="similarity">
    <text evidence="1 2">Belongs to the small heat shock protein (HSP20) family.</text>
</comment>
<dbReference type="InterPro" id="IPR008978">
    <property type="entry name" value="HSP20-like_chaperone"/>
</dbReference>
<proteinExistence type="inferred from homology"/>
<dbReference type="AlphaFoldDB" id="A0A1G2ASE5"/>
<dbReference type="InterPro" id="IPR031107">
    <property type="entry name" value="Small_HSP"/>
</dbReference>
<evidence type="ECO:0000259" key="3">
    <source>
        <dbReference type="PROSITE" id="PS01031"/>
    </source>
</evidence>
<dbReference type="Pfam" id="PF00011">
    <property type="entry name" value="HSP20"/>
    <property type="match status" value="1"/>
</dbReference>
<dbReference type="PANTHER" id="PTHR11527">
    <property type="entry name" value="HEAT-SHOCK PROTEIN 20 FAMILY MEMBER"/>
    <property type="match status" value="1"/>
</dbReference>
<dbReference type="PROSITE" id="PS01031">
    <property type="entry name" value="SHSP"/>
    <property type="match status" value="1"/>
</dbReference>
<evidence type="ECO:0000313" key="5">
    <source>
        <dbReference type="Proteomes" id="UP000177165"/>
    </source>
</evidence>
<gene>
    <name evidence="4" type="ORF">A3B74_02295</name>
</gene>
<evidence type="ECO:0000256" key="2">
    <source>
        <dbReference type="RuleBase" id="RU003616"/>
    </source>
</evidence>
<accession>A0A1G2ASE5</accession>